<keyword evidence="1" id="KW-0175">Coiled coil</keyword>
<proteinExistence type="predicted"/>
<feature type="region of interest" description="Disordered" evidence="2">
    <location>
        <begin position="655"/>
        <end position="675"/>
    </location>
</feature>
<sequence>MEEYERLSTDELRTPLDEERGEFADKQKRLLEVKSKINRGKLSNASSVTEKTLSVFLRSCCEETEKEQSYVSAVIERVRVTADRTRSNLEKVNQHAHEILKNVESDVVELSDNLQRVTSSHALLSTVLVRKESKGRVLRKREEEALRSSTFQIDRAEKLFSKIEGLISSQIIQLDSHVVVHTGLTSESQVELFELEKETVAKESTLMTHQEEEHAIEVQFRKTEAEYDQLTTQLTNRNKAKDCADSDRIRIETELTELREETHHLFMLVSSKVKCIEENEAQTSQLSGSLVELSNVLLAGESEIHQFEQSLLDQLESTKVALDDVVRSLESEVEEVENQLSADTMRVGIMDTMFGVDIQLAPDDWRASIKLAKEIDVSNNSIGDVRSALLVELDSAKTELEKVSQISNERLNEYNMAQSRIRNLKKVTQEEEESMDFNMKMVESRITQATKELEDLTNSQCIEANNEVIIEQENAVDAINEFVTPHPVRHSSLQSLQKASVEASRGLSDDSDVESVKKSVIDLPDGIVKRNAATQQCSTVRSPDTSLVDLAGGCAANGGTSTEITELTNALGNNDGDVTMEGIPLSASIDNAVIGDNVENWIRDTQDNNSPASGTTAEMVDDRFPKNIFNETNALNATDMTMDMEDDDLNLSMLGMPPATTKTQTPPPVRDSSLKSSIFINDSDSDANASVWDDNF</sequence>
<keyword evidence="4" id="KW-1185">Reference proteome</keyword>
<comment type="caution">
    <text evidence="3">The sequence shown here is derived from an EMBL/GenBank/DDBJ whole genome shotgun (WGS) entry which is preliminary data.</text>
</comment>
<feature type="coiled-coil region" evidence="1">
    <location>
        <begin position="312"/>
        <end position="346"/>
    </location>
</feature>
<name>A0AAV5SAV7_9BILA</name>
<evidence type="ECO:0000313" key="3">
    <source>
        <dbReference type="EMBL" id="GMS80412.1"/>
    </source>
</evidence>
<evidence type="ECO:0000256" key="1">
    <source>
        <dbReference type="SAM" id="Coils"/>
    </source>
</evidence>
<organism evidence="3 4">
    <name type="scientific">Pristionchus entomophagus</name>
    <dbReference type="NCBI Taxonomy" id="358040"/>
    <lineage>
        <taxon>Eukaryota</taxon>
        <taxon>Metazoa</taxon>
        <taxon>Ecdysozoa</taxon>
        <taxon>Nematoda</taxon>
        <taxon>Chromadorea</taxon>
        <taxon>Rhabditida</taxon>
        <taxon>Rhabditina</taxon>
        <taxon>Diplogasteromorpha</taxon>
        <taxon>Diplogasteroidea</taxon>
        <taxon>Neodiplogasteridae</taxon>
        <taxon>Pristionchus</taxon>
    </lineage>
</organism>
<gene>
    <name evidence="3" type="ORF">PENTCL1PPCAC_2587</name>
</gene>
<accession>A0AAV5SAV7</accession>
<evidence type="ECO:0000256" key="2">
    <source>
        <dbReference type="SAM" id="MobiDB-lite"/>
    </source>
</evidence>
<evidence type="ECO:0000313" key="4">
    <source>
        <dbReference type="Proteomes" id="UP001432027"/>
    </source>
</evidence>
<dbReference type="Proteomes" id="UP001432027">
    <property type="component" value="Unassembled WGS sequence"/>
</dbReference>
<reference evidence="3" key="1">
    <citation type="submission" date="2023-10" db="EMBL/GenBank/DDBJ databases">
        <title>Genome assembly of Pristionchus species.</title>
        <authorList>
            <person name="Yoshida K."/>
            <person name="Sommer R.J."/>
        </authorList>
    </citation>
    <scope>NUCLEOTIDE SEQUENCE</scope>
    <source>
        <strain evidence="3">RS0144</strain>
    </source>
</reference>
<dbReference type="EMBL" id="BTSX01000001">
    <property type="protein sequence ID" value="GMS80412.1"/>
    <property type="molecule type" value="Genomic_DNA"/>
</dbReference>
<protein>
    <submittedName>
        <fullName evidence="3">Uncharacterized protein</fullName>
    </submittedName>
</protein>
<dbReference type="AlphaFoldDB" id="A0AAV5SAV7"/>